<proteinExistence type="predicted"/>
<dbReference type="EMBL" id="LSTV01000002">
    <property type="protein sequence ID" value="OAH50183.1"/>
    <property type="molecule type" value="Genomic_DNA"/>
</dbReference>
<organism evidence="1 2">
    <name type="scientific">Microbacterium oleivorans</name>
    <dbReference type="NCBI Taxonomy" id="273677"/>
    <lineage>
        <taxon>Bacteria</taxon>
        <taxon>Bacillati</taxon>
        <taxon>Actinomycetota</taxon>
        <taxon>Actinomycetes</taxon>
        <taxon>Micrococcales</taxon>
        <taxon>Microbacteriaceae</taxon>
        <taxon>Microbacterium</taxon>
    </lineage>
</organism>
<dbReference type="RefSeq" id="WP_064002550.1">
    <property type="nucleotide sequence ID" value="NZ_LSTV01000002.1"/>
</dbReference>
<sequence>MTPDRIDTDQTDTFIADVIAAADAEAARLLQSPADVSTAPLGPHRESMRRAKLLTAVFLEEGSAFAGSPAVVELAETYARILHDLQSPTGLFLGGDNLESPPDTGFTINDLGDILELARRSGDTRLDRVAEVLGGIADRAAPALLAGGVHTPNHRWELSAALVRLHRHRPDARLEARAREWLAEGVDIDADGLYSERSANYAVYVSNPSLLVISDVLDLPELRDVVARNLESTLGLIHPDGSVETVHSRRQDQREPRFPLAPYALHYRQLALETGRGDLAWAARVAASAAVIDPQTALADMLLHPALREPLPAATPPADRARNVWPVSGLVIDRTPDRELTVFGGSDYAVARRIRSGLASNPTFLRMFAGDAVLESVRLSRHFFGLGPFRADRMTVDENRIVLEEHLSPAYFGPMDAAHRRPGGDYRVVDEGRFSAAMSFDERPRHEVPLRTRIELVPTEDGVELTLETDGPICAWNLEFAFRAGGAFEGVTAAADGTAVLTSGSARYRVGADAIAVGPGTGSTAAAGYLPGEDYDYLGGTDALGGPRLYVTGTTPGRATVTLRRVR</sequence>
<comment type="caution">
    <text evidence="1">The sequence shown here is derived from an EMBL/GenBank/DDBJ whole genome shotgun (WGS) entry which is preliminary data.</text>
</comment>
<evidence type="ECO:0000313" key="2">
    <source>
        <dbReference type="Proteomes" id="UP000076998"/>
    </source>
</evidence>
<gene>
    <name evidence="1" type="ORF">AYL44_06865</name>
</gene>
<accession>A0A177K9Y0</accession>
<reference evidence="1 2" key="1">
    <citation type="submission" date="2016-02" db="EMBL/GenBank/DDBJ databases">
        <authorList>
            <person name="Wen L."/>
            <person name="He K."/>
            <person name="Yang H."/>
        </authorList>
    </citation>
    <scope>NUCLEOTIDE SEQUENCE [LARGE SCALE GENOMIC DNA]</scope>
    <source>
        <strain evidence="1 2">CD11_3</strain>
    </source>
</reference>
<evidence type="ECO:0000313" key="1">
    <source>
        <dbReference type="EMBL" id="OAH50183.1"/>
    </source>
</evidence>
<dbReference type="Proteomes" id="UP000076998">
    <property type="component" value="Unassembled WGS sequence"/>
</dbReference>
<name>A0A177K9Y0_9MICO</name>
<protein>
    <submittedName>
        <fullName evidence="1">Uncharacterized protein</fullName>
    </submittedName>
</protein>
<dbReference type="AlphaFoldDB" id="A0A177K9Y0"/>
<dbReference type="OrthoDB" id="1290722at2"/>